<proteinExistence type="predicted"/>
<sequence length="127" mass="13941">MVIFRELLQAAYTPTLLDLLADAKDSTSDAKDSLRNNNASTLAPARNTRARWEHLFEEELAMVAELISSEMAAGEWLHPGDALVERRDVGADIAAAVMEALAEETAAELMGMGHDCAVHTARRRCWC</sequence>
<evidence type="ECO:0000313" key="1">
    <source>
        <dbReference type="EMBL" id="JAD27555.1"/>
    </source>
</evidence>
<reference evidence="1" key="2">
    <citation type="journal article" date="2015" name="Data Brief">
        <title>Shoot transcriptome of the giant reed, Arundo donax.</title>
        <authorList>
            <person name="Barrero R.A."/>
            <person name="Guerrero F.D."/>
            <person name="Moolhuijzen P."/>
            <person name="Goolsby J.A."/>
            <person name="Tidwell J."/>
            <person name="Bellgard S.E."/>
            <person name="Bellgard M.I."/>
        </authorList>
    </citation>
    <scope>NUCLEOTIDE SEQUENCE</scope>
    <source>
        <tissue evidence="1">Shoot tissue taken approximately 20 cm above the soil surface</tissue>
    </source>
</reference>
<dbReference type="EMBL" id="GBRH01270340">
    <property type="protein sequence ID" value="JAD27555.1"/>
    <property type="molecule type" value="Transcribed_RNA"/>
</dbReference>
<dbReference type="PANTHER" id="PTHR36885:SF3">
    <property type="entry name" value="OS12G0485150 PROTEIN"/>
    <property type="match status" value="1"/>
</dbReference>
<dbReference type="AlphaFoldDB" id="A0A0A8YRS0"/>
<name>A0A0A8YRS0_ARUDO</name>
<dbReference type="PANTHER" id="PTHR36885">
    <property type="entry name" value="EXPRESSED PROTEIN"/>
    <property type="match status" value="1"/>
</dbReference>
<accession>A0A0A8YRS0</accession>
<reference evidence="1" key="1">
    <citation type="submission" date="2014-09" db="EMBL/GenBank/DDBJ databases">
        <authorList>
            <person name="Magalhaes I.L.F."/>
            <person name="Oliveira U."/>
            <person name="Santos F.R."/>
            <person name="Vidigal T.H.D.A."/>
            <person name="Brescovit A.D."/>
            <person name="Santos A.J."/>
        </authorList>
    </citation>
    <scope>NUCLEOTIDE SEQUENCE</scope>
    <source>
        <tissue evidence="1">Shoot tissue taken approximately 20 cm above the soil surface</tissue>
    </source>
</reference>
<protein>
    <recommendedName>
        <fullName evidence="2">DUF4378 domain-containing protein</fullName>
    </recommendedName>
</protein>
<organism evidence="1">
    <name type="scientific">Arundo donax</name>
    <name type="common">Giant reed</name>
    <name type="synonym">Donax arundinaceus</name>
    <dbReference type="NCBI Taxonomy" id="35708"/>
    <lineage>
        <taxon>Eukaryota</taxon>
        <taxon>Viridiplantae</taxon>
        <taxon>Streptophyta</taxon>
        <taxon>Embryophyta</taxon>
        <taxon>Tracheophyta</taxon>
        <taxon>Spermatophyta</taxon>
        <taxon>Magnoliopsida</taxon>
        <taxon>Liliopsida</taxon>
        <taxon>Poales</taxon>
        <taxon>Poaceae</taxon>
        <taxon>PACMAD clade</taxon>
        <taxon>Arundinoideae</taxon>
        <taxon>Arundineae</taxon>
        <taxon>Arundo</taxon>
    </lineage>
</organism>
<evidence type="ECO:0008006" key="2">
    <source>
        <dbReference type="Google" id="ProtNLM"/>
    </source>
</evidence>